<dbReference type="EMBL" id="JADION010000043">
    <property type="protein sequence ID" value="MBF4103025.1"/>
    <property type="molecule type" value="Genomic_DNA"/>
</dbReference>
<organism evidence="2">
    <name type="scientific">Gallibacterium anatis</name>
    <dbReference type="NCBI Taxonomy" id="750"/>
    <lineage>
        <taxon>Bacteria</taxon>
        <taxon>Pseudomonadati</taxon>
        <taxon>Pseudomonadota</taxon>
        <taxon>Gammaproteobacteria</taxon>
        <taxon>Pasteurellales</taxon>
        <taxon>Pasteurellaceae</taxon>
        <taxon>Gallibacterium</taxon>
    </lineage>
</organism>
<accession>A0A930Y5H4</accession>
<evidence type="ECO:0000259" key="1">
    <source>
        <dbReference type="Pfam" id="PF01385"/>
    </source>
</evidence>
<evidence type="ECO:0000313" key="2">
    <source>
        <dbReference type="EMBL" id="MBF4103025.1"/>
    </source>
</evidence>
<proteinExistence type="predicted"/>
<sequence>MGVARFATLSNGEYFEPVNAFKTYKGKLAKLQRQLKNKVKFSQNWQKLKAKIAKLHHKIANCRKDFLHQTSSKISKTTL</sequence>
<dbReference type="AlphaFoldDB" id="A0A930Y5H4"/>
<dbReference type="Pfam" id="PF01385">
    <property type="entry name" value="OrfB_IS605"/>
    <property type="match status" value="1"/>
</dbReference>
<comment type="caution">
    <text evidence="2">The sequence shown here is derived from an EMBL/GenBank/DDBJ whole genome shotgun (WGS) entry which is preliminary data.</text>
</comment>
<dbReference type="InterPro" id="IPR001959">
    <property type="entry name" value="Transposase"/>
</dbReference>
<feature type="domain" description="Probable transposase IS891/IS1136/IS1341" evidence="1">
    <location>
        <begin position="1"/>
        <end position="77"/>
    </location>
</feature>
<gene>
    <name evidence="2" type="ORF">INT80_12920</name>
</gene>
<reference evidence="2" key="1">
    <citation type="submission" date="2020-11" db="EMBL/GenBank/DDBJ databases">
        <title>Gallibacterium anatis 1637, full genome, WGS.</title>
        <authorList>
            <person name="Laishevtcev A.I."/>
            <person name="Yakimova E.A."/>
            <person name="Petkovich D."/>
            <person name="Stepanova T.V."/>
            <person name="Kalendr R.S."/>
            <person name="Rubalsky E.O."/>
            <person name="Zulkarneev E.R."/>
            <person name="Aleshkin A.V."/>
        </authorList>
    </citation>
    <scope>NUCLEOTIDE SEQUENCE</scope>
    <source>
        <strain evidence="2">1637</strain>
    </source>
</reference>
<protein>
    <submittedName>
        <fullName evidence="2">Transposase</fullName>
    </submittedName>
</protein>
<name>A0A930Y5H4_9PAST</name>